<dbReference type="PROSITE" id="PS50893">
    <property type="entry name" value="ABC_TRANSPORTER_2"/>
    <property type="match status" value="2"/>
</dbReference>
<dbReference type="PROSITE" id="PS00211">
    <property type="entry name" value="ABC_TRANSPORTER_1"/>
    <property type="match status" value="1"/>
</dbReference>
<dbReference type="GO" id="GO:0016887">
    <property type="term" value="F:ATP hydrolysis activity"/>
    <property type="evidence" value="ECO:0007669"/>
    <property type="project" value="InterPro"/>
</dbReference>
<gene>
    <name evidence="6" type="ORF">SAMN04488695_11232</name>
</gene>
<evidence type="ECO:0000259" key="5">
    <source>
        <dbReference type="PROSITE" id="PS50893"/>
    </source>
</evidence>
<dbReference type="PANTHER" id="PTHR43790:SF9">
    <property type="entry name" value="GALACTOFURANOSE TRANSPORTER ATP-BINDING PROTEIN YTFR"/>
    <property type="match status" value="1"/>
</dbReference>
<dbReference type="Pfam" id="PF00005">
    <property type="entry name" value="ABC_tran"/>
    <property type="match status" value="2"/>
</dbReference>
<evidence type="ECO:0000256" key="3">
    <source>
        <dbReference type="ARBA" id="ARBA00022741"/>
    </source>
</evidence>
<keyword evidence="1" id="KW-0813">Transport</keyword>
<dbReference type="SUPFAM" id="SSF52540">
    <property type="entry name" value="P-loop containing nucleoside triphosphate hydrolases"/>
    <property type="match status" value="2"/>
</dbReference>
<reference evidence="6 7" key="1">
    <citation type="submission" date="2016-10" db="EMBL/GenBank/DDBJ databases">
        <authorList>
            <person name="de Groot N.N."/>
        </authorList>
    </citation>
    <scope>NUCLEOTIDE SEQUENCE [LARGE SCALE GENOMIC DNA]</scope>
    <source>
        <strain evidence="6 7">ML2</strain>
    </source>
</reference>
<keyword evidence="7" id="KW-1185">Reference proteome</keyword>
<dbReference type="CDD" id="cd03216">
    <property type="entry name" value="ABC_Carb_Monos_I"/>
    <property type="match status" value="1"/>
</dbReference>
<dbReference type="InterPro" id="IPR017871">
    <property type="entry name" value="ABC_transporter-like_CS"/>
</dbReference>
<keyword evidence="2" id="KW-0677">Repeat</keyword>
<dbReference type="GO" id="GO:0005524">
    <property type="term" value="F:ATP binding"/>
    <property type="evidence" value="ECO:0007669"/>
    <property type="project" value="UniProtKB-KW"/>
</dbReference>
<dbReference type="InterPro" id="IPR050107">
    <property type="entry name" value="ABC_carbohydrate_import_ATPase"/>
</dbReference>
<evidence type="ECO:0000256" key="2">
    <source>
        <dbReference type="ARBA" id="ARBA00022737"/>
    </source>
</evidence>
<keyword evidence="3" id="KW-0547">Nucleotide-binding</keyword>
<keyword evidence="4 6" id="KW-0067">ATP-binding</keyword>
<evidence type="ECO:0000313" key="6">
    <source>
        <dbReference type="EMBL" id="SFO04920.1"/>
    </source>
</evidence>
<dbReference type="SMART" id="SM00382">
    <property type="entry name" value="AAA"/>
    <property type="match status" value="2"/>
</dbReference>
<protein>
    <submittedName>
        <fullName evidence="6">Monosaccharide ABC transporter ATP-binding protein, CUT2 family</fullName>
    </submittedName>
</protein>
<dbReference type="RefSeq" id="WP_242943563.1">
    <property type="nucleotide sequence ID" value="NZ_FOVK01000012.1"/>
</dbReference>
<dbReference type="InterPro" id="IPR027417">
    <property type="entry name" value="P-loop_NTPase"/>
</dbReference>
<evidence type="ECO:0000256" key="4">
    <source>
        <dbReference type="ARBA" id="ARBA00022840"/>
    </source>
</evidence>
<proteinExistence type="predicted"/>
<dbReference type="PANTHER" id="PTHR43790">
    <property type="entry name" value="CARBOHYDRATE TRANSPORT ATP-BINDING PROTEIN MG119-RELATED"/>
    <property type="match status" value="1"/>
</dbReference>
<feature type="domain" description="ABC transporter" evidence="5">
    <location>
        <begin position="265"/>
        <end position="504"/>
    </location>
</feature>
<evidence type="ECO:0000256" key="1">
    <source>
        <dbReference type="ARBA" id="ARBA00022448"/>
    </source>
</evidence>
<feature type="domain" description="ABC transporter" evidence="5">
    <location>
        <begin position="14"/>
        <end position="252"/>
    </location>
</feature>
<dbReference type="InterPro" id="IPR003439">
    <property type="entry name" value="ABC_transporter-like_ATP-bd"/>
</dbReference>
<dbReference type="EMBL" id="FOVK01000012">
    <property type="protein sequence ID" value="SFO04920.1"/>
    <property type="molecule type" value="Genomic_DNA"/>
</dbReference>
<evidence type="ECO:0000313" key="7">
    <source>
        <dbReference type="Proteomes" id="UP000181899"/>
    </source>
</evidence>
<dbReference type="InterPro" id="IPR003593">
    <property type="entry name" value="AAA+_ATPase"/>
</dbReference>
<organism evidence="6 7">
    <name type="scientific">Proteiniclasticum ruminis</name>
    <dbReference type="NCBI Taxonomy" id="398199"/>
    <lineage>
        <taxon>Bacteria</taxon>
        <taxon>Bacillati</taxon>
        <taxon>Bacillota</taxon>
        <taxon>Clostridia</taxon>
        <taxon>Eubacteriales</taxon>
        <taxon>Clostridiaceae</taxon>
        <taxon>Proteiniclasticum</taxon>
    </lineage>
</organism>
<name>A0A1I5E0U2_9CLOT</name>
<dbReference type="Proteomes" id="UP000181899">
    <property type="component" value="Unassembled WGS sequence"/>
</dbReference>
<sequence>MEMVKSDDFNDRFIEVSKVSKHFGVTVALNEVSFTVPKGLVCGLVGENGSGKSTLASILAGIQDETSGKIYLDGQKWNPGSVLEAQKNGVAMIVQETGTIENISVAENIFLGQEMLFSKGIFISRKKMFAAAQRILDELEITSFNAESPTSKLDLQDRKLVEIAKAMYWNPKVFIVDETTTALSHIGRELLYALMKKLTSKGTTVLFISHDLEELMEQCDIIHVLRDGDYIGTLEKNQFDTDRMKEMMIGRNLEGDYYHADEEGYGDEVVLRADQITTLEDLLCFNLELHKGEVLGIGGLSDCGMHTLGKALFGAEKVLDGKVTLADGSVIDSTKKAVRHKMAYLSKNRDRESLALNATVKENIVSIAHDINKAFGPLLSFKKESQYAKKQIEDLSIKCASENHLVSTLSGGNKQKIVFGKWIGVDSDILIMDCPTRGVDIGVKAAMYKLIYEMKKSGKSILLISEELPELIGMSDRIIIMKDGAISAEIHRSEGFSEHKLINAML</sequence>
<accession>A0A1I5E0U2</accession>
<dbReference type="CDD" id="cd03215">
    <property type="entry name" value="ABC_Carb_Monos_II"/>
    <property type="match status" value="1"/>
</dbReference>
<dbReference type="AlphaFoldDB" id="A0A1I5E0U2"/>
<dbReference type="Gene3D" id="3.40.50.300">
    <property type="entry name" value="P-loop containing nucleotide triphosphate hydrolases"/>
    <property type="match status" value="2"/>
</dbReference>